<evidence type="ECO:0000256" key="2">
    <source>
        <dbReference type="ARBA" id="ARBA00022448"/>
    </source>
</evidence>
<keyword evidence="4" id="KW-0812">Transmembrane</keyword>
<keyword evidence="7" id="KW-0798">TonB box</keyword>
<keyword evidence="6" id="KW-0406">Ion transport</keyword>
<dbReference type="Gene3D" id="2.40.170.20">
    <property type="entry name" value="TonB-dependent receptor, beta-barrel domain"/>
    <property type="match status" value="1"/>
</dbReference>
<dbReference type="PANTHER" id="PTHR32552">
    <property type="entry name" value="FERRICHROME IRON RECEPTOR-RELATED"/>
    <property type="match status" value="1"/>
</dbReference>
<reference evidence="12" key="1">
    <citation type="submission" date="2018-07" db="EMBL/GenBank/DDBJ databases">
        <authorList>
            <person name="Quirk P.G."/>
            <person name="Krulwich T.A."/>
        </authorList>
    </citation>
    <scope>NUCLEOTIDE SEQUENCE</scope>
</reference>
<dbReference type="InterPro" id="IPR000531">
    <property type="entry name" value="Beta-barrel_TonB"/>
</dbReference>
<keyword evidence="12" id="KW-0675">Receptor</keyword>
<dbReference type="GO" id="GO:0009279">
    <property type="term" value="C:cell outer membrane"/>
    <property type="evidence" value="ECO:0007669"/>
    <property type="project" value="UniProtKB-SubCell"/>
</dbReference>
<evidence type="ECO:0000313" key="12">
    <source>
        <dbReference type="EMBL" id="SUS03323.1"/>
    </source>
</evidence>
<evidence type="ECO:0000256" key="1">
    <source>
        <dbReference type="ARBA" id="ARBA00004571"/>
    </source>
</evidence>
<evidence type="ECO:0000259" key="10">
    <source>
        <dbReference type="Pfam" id="PF00593"/>
    </source>
</evidence>
<evidence type="ECO:0000256" key="4">
    <source>
        <dbReference type="ARBA" id="ARBA00022692"/>
    </source>
</evidence>
<dbReference type="PANTHER" id="PTHR32552:SF81">
    <property type="entry name" value="TONB-DEPENDENT OUTER MEMBRANE RECEPTOR"/>
    <property type="match status" value="1"/>
</dbReference>
<dbReference type="Pfam" id="PF07715">
    <property type="entry name" value="Plug"/>
    <property type="match status" value="1"/>
</dbReference>
<dbReference type="EMBL" id="UIDG01000001">
    <property type="protein sequence ID" value="SUS03323.1"/>
    <property type="molecule type" value="Genomic_DNA"/>
</dbReference>
<keyword evidence="2" id="KW-0813">Transport</keyword>
<organism evidence="12">
    <name type="scientific">metagenome</name>
    <dbReference type="NCBI Taxonomy" id="256318"/>
    <lineage>
        <taxon>unclassified sequences</taxon>
        <taxon>metagenomes</taxon>
    </lineage>
</organism>
<dbReference type="InterPro" id="IPR039426">
    <property type="entry name" value="TonB-dep_rcpt-like"/>
</dbReference>
<evidence type="ECO:0000256" key="7">
    <source>
        <dbReference type="ARBA" id="ARBA00023077"/>
    </source>
</evidence>
<keyword evidence="8" id="KW-0472">Membrane</keyword>
<evidence type="ECO:0000256" key="9">
    <source>
        <dbReference type="ARBA" id="ARBA00023237"/>
    </source>
</evidence>
<sequence length="820" mass="88738">MDRTQNLRAALLAGGSLAVIALTAPAYAQTPAAPQPQADAPQRDVVVVTAQRREETAQDVPMAVQAFSGEDLAVLRVNDVKDLSAVAPSFTVSQSYQGVPIYTLRGIGFNTINISSTSTVGSYVDEVAYAYPFMLNGPMYDLQRVEVLKGPQGTLYGRNTTAGLVDFITNRPTDMFEASATVEVGNYGTHNYGGYLSGPLSDTVRARLAFRSENSDEGWQESNSRDSQLGDVHRYAARLRVDWTPTDQLTFDASLSGWVNKSDTIAAQGIGFTPNTTPGSGRFGPFNTPGLAAYIAANQPTSGKDADWAPANLRGVDIGIGAGLPGGLKENTTFWAASLEASYEFSDDLRLVSLTGYQDLKRDALSDWSGSPYEILLQRLDGKIKSFSEEVRLEGETNGMQWLVGAYYADDDLQDNNRTLLGQNANVAAIRFNGNLLLATPFNSGGYSAAQMAQAFRTYRDLGDMESTTASIFANADWTLTDTLSLTTGVRYTEDETSYVGCSADFNGSMLPNVNVVNRYLVTTIYGATPAPIVANGCVTYDPPTNAFRQLSHSLKEDNVSWRVALDWEASDDVLVFASVSEGAKAGNTPINAANVSFQQLPARQETLRAYEVGVKAALTPDFQFNASAFFYDYTDKQLSVYFADPIYTALARLQNVPDSEATGAEAEITWHATDQLTLTGTATWLDTKINNYQGINAAGLSQLYDGVAFPYSPELQIAGTLIYETPITDTLGLQLALNARWQDDSAADLGDSPGYVIDAYGLVNASVGIHDLDGKWQAAIWARNLTDEYYWTSVASNANVVVRFPGMPLTYGASLTFNY</sequence>
<dbReference type="SUPFAM" id="SSF56935">
    <property type="entry name" value="Porins"/>
    <property type="match status" value="1"/>
</dbReference>
<dbReference type="Pfam" id="PF00593">
    <property type="entry name" value="TonB_dep_Rec_b-barrel"/>
    <property type="match status" value="1"/>
</dbReference>
<dbReference type="GO" id="GO:0006826">
    <property type="term" value="P:iron ion transport"/>
    <property type="evidence" value="ECO:0007669"/>
    <property type="project" value="UniProtKB-KW"/>
</dbReference>
<name>A0A380T9J9_9ZZZZ</name>
<evidence type="ECO:0000256" key="8">
    <source>
        <dbReference type="ARBA" id="ARBA00023136"/>
    </source>
</evidence>
<feature type="domain" description="TonB-dependent receptor plug" evidence="11">
    <location>
        <begin position="57"/>
        <end position="163"/>
    </location>
</feature>
<dbReference type="InterPro" id="IPR036942">
    <property type="entry name" value="Beta-barrel_TonB_sf"/>
</dbReference>
<dbReference type="AlphaFoldDB" id="A0A380T9J9"/>
<keyword evidence="9" id="KW-0998">Cell outer membrane</keyword>
<dbReference type="InterPro" id="IPR012910">
    <property type="entry name" value="Plug_dom"/>
</dbReference>
<keyword evidence="5" id="KW-0408">Iron</keyword>
<evidence type="ECO:0000259" key="11">
    <source>
        <dbReference type="Pfam" id="PF07715"/>
    </source>
</evidence>
<evidence type="ECO:0000256" key="6">
    <source>
        <dbReference type="ARBA" id="ARBA00023065"/>
    </source>
</evidence>
<comment type="subcellular location">
    <subcellularLocation>
        <location evidence="1">Cell outer membrane</location>
        <topology evidence="1">Multi-pass membrane protein</topology>
    </subcellularLocation>
</comment>
<keyword evidence="3" id="KW-0410">Iron transport</keyword>
<evidence type="ECO:0000256" key="5">
    <source>
        <dbReference type="ARBA" id="ARBA00023004"/>
    </source>
</evidence>
<accession>A0A380T9J9</accession>
<gene>
    <name evidence="12" type="ORF">DF3PB_10075</name>
</gene>
<evidence type="ECO:0000256" key="3">
    <source>
        <dbReference type="ARBA" id="ARBA00022496"/>
    </source>
</evidence>
<proteinExistence type="predicted"/>
<dbReference type="PROSITE" id="PS52016">
    <property type="entry name" value="TONB_DEPENDENT_REC_3"/>
    <property type="match status" value="1"/>
</dbReference>
<feature type="domain" description="TonB-dependent receptor-like beta-barrel" evidence="10">
    <location>
        <begin position="311"/>
        <end position="786"/>
    </location>
</feature>
<protein>
    <submittedName>
        <fullName evidence="12">TonB-dependent receptor</fullName>
    </submittedName>
</protein>